<keyword evidence="6" id="KW-0731">Sigma factor</keyword>
<dbReference type="Pfam" id="PF04552">
    <property type="entry name" value="Sigma54_DBD"/>
    <property type="match status" value="1"/>
</dbReference>
<dbReference type="InterPro" id="IPR038709">
    <property type="entry name" value="RpoN_core-bd_sf"/>
</dbReference>
<keyword evidence="3" id="KW-0808">Transferase</keyword>
<proteinExistence type="inferred from homology"/>
<evidence type="ECO:0000256" key="7">
    <source>
        <dbReference type="ARBA" id="ARBA00023125"/>
    </source>
</evidence>
<keyword evidence="2" id="KW-0240">DNA-directed RNA polymerase</keyword>
<dbReference type="PANTHER" id="PTHR32248">
    <property type="entry name" value="RNA POLYMERASE SIGMA-54 FACTOR"/>
    <property type="match status" value="1"/>
</dbReference>
<evidence type="ECO:0000256" key="8">
    <source>
        <dbReference type="ARBA" id="ARBA00023163"/>
    </source>
</evidence>
<dbReference type="PROSITE" id="PS50044">
    <property type="entry name" value="SIGMA54_3"/>
    <property type="match status" value="1"/>
</dbReference>
<evidence type="ECO:0000259" key="9">
    <source>
        <dbReference type="Pfam" id="PF04552"/>
    </source>
</evidence>
<accession>A0ABX2V8N1</accession>
<dbReference type="PRINTS" id="PR00045">
    <property type="entry name" value="SIGMA54FCT"/>
</dbReference>
<gene>
    <name evidence="11" type="ORF">A3783_01245</name>
</gene>
<evidence type="ECO:0000256" key="4">
    <source>
        <dbReference type="ARBA" id="ARBA00022695"/>
    </source>
</evidence>
<keyword evidence="7" id="KW-0238">DNA-binding</keyword>
<feature type="domain" description="RNA polymerase sigma factor 54 core-binding" evidence="10">
    <location>
        <begin position="57"/>
        <end position="220"/>
    </location>
</feature>
<dbReference type="PROSITE" id="PS00718">
    <property type="entry name" value="SIGMA54_2"/>
    <property type="match status" value="1"/>
</dbReference>
<evidence type="ECO:0000313" key="11">
    <source>
        <dbReference type="EMBL" id="OAN14584.1"/>
    </source>
</evidence>
<evidence type="ECO:0000256" key="2">
    <source>
        <dbReference type="ARBA" id="ARBA00022478"/>
    </source>
</evidence>
<keyword evidence="5" id="KW-0805">Transcription regulation</keyword>
<dbReference type="Gene3D" id="1.10.10.60">
    <property type="entry name" value="Homeodomain-like"/>
    <property type="match status" value="1"/>
</dbReference>
<keyword evidence="8" id="KW-0804">Transcription</keyword>
<organism evidence="11 12">
    <name type="scientific">Exiguobacterium undae</name>
    <dbReference type="NCBI Taxonomy" id="169177"/>
    <lineage>
        <taxon>Bacteria</taxon>
        <taxon>Bacillati</taxon>
        <taxon>Bacillota</taxon>
        <taxon>Bacilli</taxon>
        <taxon>Bacillales</taxon>
        <taxon>Bacillales Family XII. Incertae Sedis</taxon>
        <taxon>Exiguobacterium</taxon>
    </lineage>
</organism>
<feature type="domain" description="RNA polymerase sigma factor 54 DNA-binding" evidence="9">
    <location>
        <begin position="231"/>
        <end position="373"/>
    </location>
</feature>
<reference evidence="11 12" key="1">
    <citation type="submission" date="2016-03" db="EMBL/GenBank/DDBJ databases">
        <authorList>
            <person name="Cho S.-Y."/>
            <person name="Lim S."/>
            <person name="Kim H."/>
            <person name="Soh E.H."/>
            <person name="Moon J.S."/>
        </authorList>
    </citation>
    <scope>NUCLEOTIDE SEQUENCE [LARGE SCALE GENOMIC DNA]</scope>
    <source>
        <strain evidence="11 12">KCTC 3810</strain>
    </source>
</reference>
<evidence type="ECO:0000256" key="1">
    <source>
        <dbReference type="ARBA" id="ARBA00008798"/>
    </source>
</evidence>
<dbReference type="Pfam" id="PF04963">
    <property type="entry name" value="Sigma54_CBD"/>
    <property type="match status" value="1"/>
</dbReference>
<dbReference type="PIRSF" id="PIRSF000774">
    <property type="entry name" value="RpoN"/>
    <property type="match status" value="1"/>
</dbReference>
<protein>
    <submittedName>
        <fullName evidence="11">RNA polymerase subunit sigma-54</fullName>
    </submittedName>
</protein>
<sequence length="382" mass="44134">MEQRQEQTQRLVMSASHLFQLAILEESRAELEEHLYRMIRRATSHKHNGRKTIHPDLEQVANRIESFEADLLKQIRLESVRQEIRYMAEQLIMYLDADGLLRTTDAQLSTNLKSEATLIKQARELLQRCEPTGIAARSETECRLLHAMELEDATLIDRVAELHDGQSLQDVLAGLDDEEQRRVKKQINRLPKTPLLPETTVVTMPEAEVRVVDDQLQVEWYDLPLDTSWTDLEEAKPFLSAYERRRVTLHAILDVIMKRQVRWFQGELHLEPLTKKEIAEQTGHHPSTVGRAIAHKTIRTIHGTHNLENFFVSRTKDGTSSFLIKVRIAQLIREATTPLSDQHITDRLSADGIRVARRTVAKYRASLDLTRSDIMKKRKAND</sequence>
<dbReference type="Proteomes" id="UP000078447">
    <property type="component" value="Unassembled WGS sequence"/>
</dbReference>
<dbReference type="InterPro" id="IPR007046">
    <property type="entry name" value="RNA_pol_sigma_54_core-bd"/>
</dbReference>
<comment type="caution">
    <text evidence="11">The sequence shown here is derived from an EMBL/GenBank/DDBJ whole genome shotgun (WGS) entry which is preliminary data.</text>
</comment>
<evidence type="ECO:0000256" key="6">
    <source>
        <dbReference type="ARBA" id="ARBA00023082"/>
    </source>
</evidence>
<comment type="similarity">
    <text evidence="1">Belongs to the sigma-54 factor family.</text>
</comment>
<dbReference type="EMBL" id="LVVL01000001">
    <property type="protein sequence ID" value="OAN14584.1"/>
    <property type="molecule type" value="Genomic_DNA"/>
</dbReference>
<dbReference type="InterPro" id="IPR007634">
    <property type="entry name" value="RNA_pol_sigma_54_DNA-bd"/>
</dbReference>
<keyword evidence="4" id="KW-0548">Nucleotidyltransferase</keyword>
<dbReference type="RefSeq" id="WP_028105777.1">
    <property type="nucleotide sequence ID" value="NZ_LVVL01000001.1"/>
</dbReference>
<dbReference type="InterPro" id="IPR000394">
    <property type="entry name" value="RNA_pol_sigma_54"/>
</dbReference>
<dbReference type="PANTHER" id="PTHR32248:SF4">
    <property type="entry name" value="RNA POLYMERASE SIGMA-54 FACTOR"/>
    <property type="match status" value="1"/>
</dbReference>
<keyword evidence="12" id="KW-1185">Reference proteome</keyword>
<dbReference type="Gene3D" id="1.10.10.1330">
    <property type="entry name" value="RNA polymerase sigma-54 factor, core-binding domain"/>
    <property type="match status" value="1"/>
</dbReference>
<evidence type="ECO:0000256" key="3">
    <source>
        <dbReference type="ARBA" id="ARBA00022679"/>
    </source>
</evidence>
<name>A0ABX2V8N1_9BACL</name>
<evidence type="ECO:0000313" key="12">
    <source>
        <dbReference type="Proteomes" id="UP000078447"/>
    </source>
</evidence>
<evidence type="ECO:0000259" key="10">
    <source>
        <dbReference type="Pfam" id="PF04963"/>
    </source>
</evidence>
<evidence type="ECO:0000256" key="5">
    <source>
        <dbReference type="ARBA" id="ARBA00023015"/>
    </source>
</evidence>